<sequence length="249" mass="28648">MVQVQQVKQEVAMFCPMICQENIQKGMGSSKNHAISLPERVNTSMFSLIIDYCRVHQVPGRSNKAFDEKYIRMGPKSSKSSRETVGAFEKFTDDPRIRLLNRLYARKRKRTSGKREIEVNLAFDKFALKALQRSRSDDRSVDELLSSLMENWREVKICEELNSDWLKETRVCFGQERRRVQFPLTEGFDKKISCMSLQFIPFKEPLNLMNGSLDQCCGSVPGGFLKFALTPKKIVLFSIPSLHHSRSLG</sequence>
<evidence type="ECO:0000313" key="2">
    <source>
        <dbReference type="Proteomes" id="UP000507222"/>
    </source>
</evidence>
<dbReference type="Proteomes" id="UP000507222">
    <property type="component" value="Unassembled WGS sequence"/>
</dbReference>
<reference evidence="1 2" key="1">
    <citation type="submission" date="2020-05" db="EMBL/GenBank/DDBJ databases">
        <authorList>
            <person name="Campoy J."/>
            <person name="Schneeberger K."/>
            <person name="Spophaly S."/>
        </authorList>
    </citation>
    <scope>NUCLEOTIDE SEQUENCE [LARGE SCALE GENOMIC DNA]</scope>
    <source>
        <strain evidence="1">PruArmRojPasFocal</strain>
    </source>
</reference>
<dbReference type="EMBL" id="CAEKDK010000002">
    <property type="protein sequence ID" value="CAB4270007.1"/>
    <property type="molecule type" value="Genomic_DNA"/>
</dbReference>
<proteinExistence type="predicted"/>
<gene>
    <name evidence="1" type="ORF">CURHAP_LOCUS15955</name>
</gene>
<protein>
    <recommendedName>
        <fullName evidence="3">SKP1 component POZ domain-containing protein</fullName>
    </recommendedName>
</protein>
<accession>A0A6J5U2Y2</accession>
<dbReference type="AlphaFoldDB" id="A0A6J5U2Y2"/>
<organism evidence="1 2">
    <name type="scientific">Prunus armeniaca</name>
    <name type="common">Apricot</name>
    <name type="synonym">Armeniaca vulgaris</name>
    <dbReference type="NCBI Taxonomy" id="36596"/>
    <lineage>
        <taxon>Eukaryota</taxon>
        <taxon>Viridiplantae</taxon>
        <taxon>Streptophyta</taxon>
        <taxon>Embryophyta</taxon>
        <taxon>Tracheophyta</taxon>
        <taxon>Spermatophyta</taxon>
        <taxon>Magnoliopsida</taxon>
        <taxon>eudicotyledons</taxon>
        <taxon>Gunneridae</taxon>
        <taxon>Pentapetalae</taxon>
        <taxon>rosids</taxon>
        <taxon>fabids</taxon>
        <taxon>Rosales</taxon>
        <taxon>Rosaceae</taxon>
        <taxon>Amygdaloideae</taxon>
        <taxon>Amygdaleae</taxon>
        <taxon>Prunus</taxon>
    </lineage>
</organism>
<evidence type="ECO:0008006" key="3">
    <source>
        <dbReference type="Google" id="ProtNLM"/>
    </source>
</evidence>
<name>A0A6J5U2Y2_PRUAR</name>
<evidence type="ECO:0000313" key="1">
    <source>
        <dbReference type="EMBL" id="CAB4270007.1"/>
    </source>
</evidence>